<name>A0A4Y7RIL4_9FIRM</name>
<evidence type="ECO:0000313" key="1">
    <source>
        <dbReference type="EMBL" id="TEB08641.1"/>
    </source>
</evidence>
<dbReference type="RefSeq" id="WP_190240155.1">
    <property type="nucleotide sequence ID" value="NZ_QFGA01000001.1"/>
</dbReference>
<dbReference type="EMBL" id="QFGA01000001">
    <property type="protein sequence ID" value="TEB08641.1"/>
    <property type="molecule type" value="Genomic_DNA"/>
</dbReference>
<comment type="caution">
    <text evidence="1">The sequence shown here is derived from an EMBL/GenBank/DDBJ whole genome shotgun (WGS) entry which is preliminary data.</text>
</comment>
<keyword evidence="2" id="KW-1185">Reference proteome</keyword>
<accession>A0A4Y7RIL4</accession>
<sequence>MPAMPKDDFQEAFYGFVFERAFKVASYAAQQDPRSIELHKETHQAFDKIKEFLGGDNSLLLDLESAMNATACIVTEYAYRQGLKDGVALKAELGMEQPLWAGGLNERF</sequence>
<gene>
    <name evidence="1" type="ORF">Psch_02207</name>
</gene>
<evidence type="ECO:0000313" key="2">
    <source>
        <dbReference type="Proteomes" id="UP000298324"/>
    </source>
</evidence>
<organism evidence="1 2">
    <name type="scientific">Pelotomaculum schinkii</name>
    <dbReference type="NCBI Taxonomy" id="78350"/>
    <lineage>
        <taxon>Bacteria</taxon>
        <taxon>Bacillati</taxon>
        <taxon>Bacillota</taxon>
        <taxon>Clostridia</taxon>
        <taxon>Eubacteriales</taxon>
        <taxon>Desulfotomaculaceae</taxon>
        <taxon>Pelotomaculum</taxon>
    </lineage>
</organism>
<dbReference type="AlphaFoldDB" id="A0A4Y7RIL4"/>
<protein>
    <submittedName>
        <fullName evidence="1">Uncharacterized protein</fullName>
    </submittedName>
</protein>
<proteinExistence type="predicted"/>
<reference evidence="1 2" key="1">
    <citation type="journal article" date="2018" name="Environ. Microbiol.">
        <title>Novel energy conservation strategies and behaviour of Pelotomaculum schinkii driving syntrophic propionate catabolism.</title>
        <authorList>
            <person name="Hidalgo-Ahumada C.A.P."/>
            <person name="Nobu M.K."/>
            <person name="Narihiro T."/>
            <person name="Tamaki H."/>
            <person name="Liu W.T."/>
            <person name="Kamagata Y."/>
            <person name="Stams A.J.M."/>
            <person name="Imachi H."/>
            <person name="Sousa D.Z."/>
        </authorList>
    </citation>
    <scope>NUCLEOTIDE SEQUENCE [LARGE SCALE GENOMIC DNA]</scope>
    <source>
        <strain evidence="1 2">HH</strain>
    </source>
</reference>
<dbReference type="Proteomes" id="UP000298324">
    <property type="component" value="Unassembled WGS sequence"/>
</dbReference>